<sequence>KKMIASDAPVFHFHPLGDENAELRELCVTGLAVCHKIKVKMAMRNCAIVKCTNLIHHTKSVRTVKPPSKPATITNDKAVEHKIIVFRLCLSFIKAITISANTSNPSKVPVILCEYSIRVWKSKGGISLP</sequence>
<accession>A0A383A6M4</accession>
<dbReference type="AlphaFoldDB" id="A0A383A6M4"/>
<name>A0A383A6M4_9ZZZZ</name>
<gene>
    <name evidence="1" type="ORF">METZ01_LOCUS456291</name>
</gene>
<dbReference type="EMBL" id="UINC01189654">
    <property type="protein sequence ID" value="SVE03437.1"/>
    <property type="molecule type" value="Genomic_DNA"/>
</dbReference>
<organism evidence="1">
    <name type="scientific">marine metagenome</name>
    <dbReference type="NCBI Taxonomy" id="408172"/>
    <lineage>
        <taxon>unclassified sequences</taxon>
        <taxon>metagenomes</taxon>
        <taxon>ecological metagenomes</taxon>
    </lineage>
</organism>
<evidence type="ECO:0000313" key="1">
    <source>
        <dbReference type="EMBL" id="SVE03437.1"/>
    </source>
</evidence>
<proteinExistence type="predicted"/>
<reference evidence="1" key="1">
    <citation type="submission" date="2018-05" db="EMBL/GenBank/DDBJ databases">
        <authorList>
            <person name="Lanie J.A."/>
            <person name="Ng W.-L."/>
            <person name="Kazmierczak K.M."/>
            <person name="Andrzejewski T.M."/>
            <person name="Davidsen T.M."/>
            <person name="Wayne K.J."/>
            <person name="Tettelin H."/>
            <person name="Glass J.I."/>
            <person name="Rusch D."/>
            <person name="Podicherti R."/>
            <person name="Tsui H.-C.T."/>
            <person name="Winkler M.E."/>
        </authorList>
    </citation>
    <scope>NUCLEOTIDE SEQUENCE</scope>
</reference>
<feature type="non-terminal residue" evidence="1">
    <location>
        <position position="1"/>
    </location>
</feature>
<protein>
    <submittedName>
        <fullName evidence="1">Uncharacterized protein</fullName>
    </submittedName>
</protein>